<dbReference type="Proteomes" id="UP000593565">
    <property type="component" value="Unassembled WGS sequence"/>
</dbReference>
<evidence type="ECO:0000313" key="2">
    <source>
        <dbReference type="Proteomes" id="UP000593565"/>
    </source>
</evidence>
<name>A0A7J5ZUB4_AMEME</name>
<reference evidence="1 2" key="1">
    <citation type="submission" date="2020-02" db="EMBL/GenBank/DDBJ databases">
        <title>A chromosome-scale genome assembly of the black bullhead catfish (Ameiurus melas).</title>
        <authorList>
            <person name="Wen M."/>
            <person name="Zham M."/>
            <person name="Cabau C."/>
            <person name="Klopp C."/>
            <person name="Donnadieu C."/>
            <person name="Roques C."/>
            <person name="Bouchez O."/>
            <person name="Lampietro C."/>
            <person name="Jouanno E."/>
            <person name="Herpin A."/>
            <person name="Louis A."/>
            <person name="Berthelot C."/>
            <person name="Parey E."/>
            <person name="Roest-Crollius H."/>
            <person name="Braasch I."/>
            <person name="Postlethwait J."/>
            <person name="Robinson-Rechavi M."/>
            <person name="Echchiki A."/>
            <person name="Begum T."/>
            <person name="Montfort J."/>
            <person name="Schartl M."/>
            <person name="Bobe J."/>
            <person name="Guiguen Y."/>
        </authorList>
    </citation>
    <scope>NUCLEOTIDE SEQUENCE [LARGE SCALE GENOMIC DNA]</scope>
    <source>
        <strain evidence="1">M_S1</strain>
        <tissue evidence="1">Blood</tissue>
    </source>
</reference>
<dbReference type="EMBL" id="JAAGNN010000023">
    <property type="protein sequence ID" value="KAF4074003.1"/>
    <property type="molecule type" value="Genomic_DNA"/>
</dbReference>
<keyword evidence="2" id="KW-1185">Reference proteome</keyword>
<protein>
    <submittedName>
        <fullName evidence="1">Uncharacterized protein</fullName>
    </submittedName>
</protein>
<accession>A0A7J5ZUB4</accession>
<sequence>MHRPTTERSVRSAREKFTLGFAFRSNTIQFVHQKCWEFEILGIEGIVRCRSSSFSKTGGFQLTQARDRGTLLTVPILNTQEISLYHESCTMWGHPQQQHVTSN</sequence>
<comment type="caution">
    <text evidence="1">The sequence shown here is derived from an EMBL/GenBank/DDBJ whole genome shotgun (WGS) entry which is preliminary data.</text>
</comment>
<organism evidence="1 2">
    <name type="scientific">Ameiurus melas</name>
    <name type="common">Black bullhead</name>
    <name type="synonym">Silurus melas</name>
    <dbReference type="NCBI Taxonomy" id="219545"/>
    <lineage>
        <taxon>Eukaryota</taxon>
        <taxon>Metazoa</taxon>
        <taxon>Chordata</taxon>
        <taxon>Craniata</taxon>
        <taxon>Vertebrata</taxon>
        <taxon>Euteleostomi</taxon>
        <taxon>Actinopterygii</taxon>
        <taxon>Neopterygii</taxon>
        <taxon>Teleostei</taxon>
        <taxon>Ostariophysi</taxon>
        <taxon>Siluriformes</taxon>
        <taxon>Ictaluridae</taxon>
        <taxon>Ameiurus</taxon>
    </lineage>
</organism>
<evidence type="ECO:0000313" key="1">
    <source>
        <dbReference type="EMBL" id="KAF4074003.1"/>
    </source>
</evidence>
<gene>
    <name evidence="1" type="ORF">AMELA_G00249590</name>
</gene>
<dbReference type="AlphaFoldDB" id="A0A7J5ZUB4"/>
<proteinExistence type="predicted"/>